<dbReference type="GO" id="GO:0051539">
    <property type="term" value="F:4 iron, 4 sulfur cluster binding"/>
    <property type="evidence" value="ECO:0007669"/>
    <property type="project" value="UniProtKB-KW"/>
</dbReference>
<evidence type="ECO:0000256" key="9">
    <source>
        <dbReference type="ARBA" id="ARBA00023014"/>
    </source>
</evidence>
<keyword evidence="6 12" id="KW-0808">Transferase</keyword>
<dbReference type="EMBL" id="DTGZ01000030">
    <property type="protein sequence ID" value="HGV96986.1"/>
    <property type="molecule type" value="Genomic_DNA"/>
</dbReference>
<dbReference type="GO" id="GO:0034628">
    <property type="term" value="P:'de novo' NAD+ biosynthetic process from L-aspartate"/>
    <property type="evidence" value="ECO:0007669"/>
    <property type="project" value="TreeGrafter"/>
</dbReference>
<dbReference type="AlphaFoldDB" id="A0A7C4TBD3"/>
<dbReference type="Gene3D" id="3.40.50.10800">
    <property type="entry name" value="NadA-like"/>
    <property type="match status" value="3"/>
</dbReference>
<dbReference type="NCBIfam" id="NF006879">
    <property type="entry name" value="PRK09375.1-4"/>
    <property type="match status" value="1"/>
</dbReference>
<dbReference type="Pfam" id="PF02445">
    <property type="entry name" value="NadA"/>
    <property type="match status" value="1"/>
</dbReference>
<evidence type="ECO:0000256" key="7">
    <source>
        <dbReference type="ARBA" id="ARBA00022723"/>
    </source>
</evidence>
<dbReference type="SUPFAM" id="SSF142754">
    <property type="entry name" value="NadA-like"/>
    <property type="match status" value="1"/>
</dbReference>
<dbReference type="GO" id="GO:0008987">
    <property type="term" value="F:quinolinate synthetase A activity"/>
    <property type="evidence" value="ECO:0007669"/>
    <property type="project" value="UniProtKB-UniRule"/>
</dbReference>
<dbReference type="InterPro" id="IPR036094">
    <property type="entry name" value="NadA_sf"/>
</dbReference>
<evidence type="ECO:0000256" key="8">
    <source>
        <dbReference type="ARBA" id="ARBA00023004"/>
    </source>
</evidence>
<dbReference type="UniPathway" id="UPA00253">
    <property type="reaction ID" value="UER00327"/>
</dbReference>
<comment type="similarity">
    <text evidence="12">Belongs to the quinolinate synthase family. Type 2 subfamily.</text>
</comment>
<evidence type="ECO:0000256" key="5">
    <source>
        <dbReference type="ARBA" id="ARBA00022642"/>
    </source>
</evidence>
<keyword evidence="8 12" id="KW-0408">Iron</keyword>
<evidence type="ECO:0000256" key="11">
    <source>
        <dbReference type="ARBA" id="ARBA00073059"/>
    </source>
</evidence>
<dbReference type="FunFam" id="3.40.50.10800:FF:000001">
    <property type="entry name" value="Quinolinate synthase A"/>
    <property type="match status" value="1"/>
</dbReference>
<dbReference type="HAMAP" id="MF_00568">
    <property type="entry name" value="NadA_type2"/>
    <property type="match status" value="1"/>
</dbReference>
<dbReference type="NCBIfam" id="TIGR00550">
    <property type="entry name" value="nadA"/>
    <property type="match status" value="1"/>
</dbReference>
<evidence type="ECO:0000256" key="2">
    <source>
        <dbReference type="ARBA" id="ARBA00005065"/>
    </source>
</evidence>
<evidence type="ECO:0000256" key="10">
    <source>
        <dbReference type="ARBA" id="ARBA00050125"/>
    </source>
</evidence>
<keyword evidence="12" id="KW-0963">Cytoplasm</keyword>
<proteinExistence type="inferred from homology"/>
<comment type="caution">
    <text evidence="13">The sequence shown here is derived from an EMBL/GenBank/DDBJ whole genome shotgun (WGS) entry which is preliminary data.</text>
</comment>
<keyword evidence="4 12" id="KW-0004">4Fe-4S</keyword>
<accession>A0A7C4TBD3</accession>
<comment type="cofactor">
    <cofactor evidence="12">
        <name>[4Fe-4S] cluster</name>
        <dbReference type="ChEBI" id="CHEBI:49883"/>
    </cofactor>
    <text evidence="12">Binds 1 [4Fe-4S] cluster per subunit.</text>
</comment>
<evidence type="ECO:0000256" key="4">
    <source>
        <dbReference type="ARBA" id="ARBA00022485"/>
    </source>
</evidence>
<evidence type="ECO:0000313" key="13">
    <source>
        <dbReference type="EMBL" id="HGV96986.1"/>
    </source>
</evidence>
<keyword evidence="9 12" id="KW-0411">Iron-sulfur</keyword>
<comment type="pathway">
    <text evidence="2 12">Cofactor biosynthesis; NAD(+) biosynthesis; quinolinate from iminoaspartate: step 1/1.</text>
</comment>
<dbReference type="GO" id="GO:0046872">
    <property type="term" value="F:metal ion binding"/>
    <property type="evidence" value="ECO:0007669"/>
    <property type="project" value="UniProtKB-KW"/>
</dbReference>
<name>A0A7C4TBD3_UNCW3</name>
<feature type="binding site" evidence="12">
    <location>
        <position position="213"/>
    </location>
    <ligand>
        <name>iminosuccinate</name>
        <dbReference type="ChEBI" id="CHEBI:77875"/>
    </ligand>
</feature>
<dbReference type="GO" id="GO:0005829">
    <property type="term" value="C:cytosol"/>
    <property type="evidence" value="ECO:0007669"/>
    <property type="project" value="TreeGrafter"/>
</dbReference>
<organism evidence="13">
    <name type="scientific">candidate division WOR-3 bacterium</name>
    <dbReference type="NCBI Taxonomy" id="2052148"/>
    <lineage>
        <taxon>Bacteria</taxon>
        <taxon>Bacteria division WOR-3</taxon>
    </lineage>
</organism>
<feature type="binding site" evidence="12">
    <location>
        <position position="170"/>
    </location>
    <ligand>
        <name>[4Fe-4S] cluster</name>
        <dbReference type="ChEBI" id="CHEBI:49883"/>
    </ligand>
</feature>
<evidence type="ECO:0000256" key="3">
    <source>
        <dbReference type="ARBA" id="ARBA00012669"/>
    </source>
</evidence>
<protein>
    <recommendedName>
        <fullName evidence="11 12">Quinolinate synthase</fullName>
        <ecNumber evidence="3 12">2.5.1.72</ecNumber>
    </recommendedName>
</protein>
<gene>
    <name evidence="12 13" type="primary">nadA</name>
    <name evidence="13" type="ORF">ENV60_01660</name>
</gene>
<feature type="binding site" evidence="12">
    <location>
        <position position="22"/>
    </location>
    <ligand>
        <name>iminosuccinate</name>
        <dbReference type="ChEBI" id="CHEBI:77875"/>
    </ligand>
</feature>
<dbReference type="EC" id="2.5.1.72" evidence="3 12"/>
<dbReference type="InterPro" id="IPR023066">
    <property type="entry name" value="Quinolinate_synth_type2"/>
</dbReference>
<evidence type="ECO:0000256" key="6">
    <source>
        <dbReference type="ARBA" id="ARBA00022679"/>
    </source>
</evidence>
<dbReference type="PANTHER" id="PTHR30573">
    <property type="entry name" value="QUINOLINATE SYNTHETASE A"/>
    <property type="match status" value="1"/>
</dbReference>
<feature type="binding site" evidence="12">
    <location>
        <position position="84"/>
    </location>
    <ligand>
        <name>[4Fe-4S] cluster</name>
        <dbReference type="ChEBI" id="CHEBI:49883"/>
    </ligand>
</feature>
<comment type="catalytic activity">
    <reaction evidence="10">
        <text>iminosuccinate + dihydroxyacetone phosphate = quinolinate + phosphate + 2 H2O + H(+)</text>
        <dbReference type="Rhea" id="RHEA:25888"/>
        <dbReference type="ChEBI" id="CHEBI:15377"/>
        <dbReference type="ChEBI" id="CHEBI:15378"/>
        <dbReference type="ChEBI" id="CHEBI:29959"/>
        <dbReference type="ChEBI" id="CHEBI:43474"/>
        <dbReference type="ChEBI" id="CHEBI:57642"/>
        <dbReference type="ChEBI" id="CHEBI:77875"/>
        <dbReference type="EC" id="2.5.1.72"/>
    </reaction>
    <physiologicalReaction direction="left-to-right" evidence="10">
        <dbReference type="Rhea" id="RHEA:25889"/>
    </physiologicalReaction>
</comment>
<comment type="subcellular location">
    <subcellularLocation>
        <location evidence="12">Cytoplasm</location>
    </subcellularLocation>
</comment>
<dbReference type="InterPro" id="IPR003473">
    <property type="entry name" value="NadA"/>
</dbReference>
<evidence type="ECO:0000256" key="12">
    <source>
        <dbReference type="HAMAP-Rule" id="MF_00568"/>
    </source>
</evidence>
<feature type="binding site" evidence="12">
    <location>
        <begin position="110"/>
        <end position="112"/>
    </location>
    <ligand>
        <name>iminosuccinate</name>
        <dbReference type="ChEBI" id="CHEBI:77875"/>
    </ligand>
</feature>
<comment type="function">
    <text evidence="1 12">Catalyzes the condensation of iminoaspartate with dihydroxyacetone phosphate to form quinolinate.</text>
</comment>
<feature type="binding site" evidence="12">
    <location>
        <position position="127"/>
    </location>
    <ligand>
        <name>iminosuccinate</name>
        <dbReference type="ChEBI" id="CHEBI:77875"/>
    </ligand>
</feature>
<feature type="binding site" evidence="12">
    <location>
        <position position="39"/>
    </location>
    <ligand>
        <name>iminosuccinate</name>
        <dbReference type="ChEBI" id="CHEBI:77875"/>
    </ligand>
</feature>
<sequence>MNDLIERINELKREREAVILVHNYQLPEVQDIGDYVGDSLELARISKDVKAKVIVFCGVHFMAETAKIFNPEKLVLMPDIHAGCPMANMIDPFRLKKEKEKYPDAGIITYINSTAEVKAMSDICCTSANGVRVAKAIDKDEFIFVPDKYLGSYIARQVPEKKFHLYDGYCPTHMLFSREGILKLKEEHPDAVVLVHPECRTEVQEIADAICSTSQMITYAKNNPAKKFIICTEIGLLHRLKKENPDKTFIPGNPNALCPNMKLTTLEKVLWSLEDLKFKVTIDEEIRRKAFNVINRMIAI</sequence>
<evidence type="ECO:0000256" key="1">
    <source>
        <dbReference type="ARBA" id="ARBA00003791"/>
    </source>
</evidence>
<feature type="binding site" evidence="12">
    <location>
        <position position="258"/>
    </location>
    <ligand>
        <name>[4Fe-4S] cluster</name>
        <dbReference type="ChEBI" id="CHEBI:49883"/>
    </ligand>
</feature>
<dbReference type="NCBIfam" id="NF006878">
    <property type="entry name" value="PRK09375.1-2"/>
    <property type="match status" value="1"/>
</dbReference>
<reference evidence="13" key="1">
    <citation type="journal article" date="2020" name="mSystems">
        <title>Genome- and Community-Level Interaction Insights into Carbon Utilization and Element Cycling Functions of Hydrothermarchaeota in Hydrothermal Sediment.</title>
        <authorList>
            <person name="Zhou Z."/>
            <person name="Liu Y."/>
            <person name="Xu W."/>
            <person name="Pan J."/>
            <person name="Luo Z.H."/>
            <person name="Li M."/>
        </authorList>
    </citation>
    <scope>NUCLEOTIDE SEQUENCE [LARGE SCALE GENOMIC DNA]</scope>
    <source>
        <strain evidence="13">SpSt-774</strain>
    </source>
</reference>
<keyword evidence="5 12" id="KW-0662">Pyridine nucleotide biosynthesis</keyword>
<keyword evidence="7 12" id="KW-0479">Metal-binding</keyword>
<dbReference type="PANTHER" id="PTHR30573:SF0">
    <property type="entry name" value="QUINOLINATE SYNTHASE, CHLOROPLASTIC"/>
    <property type="match status" value="1"/>
</dbReference>
<feature type="binding site" evidence="12">
    <location>
        <begin position="196"/>
        <end position="198"/>
    </location>
    <ligand>
        <name>iminosuccinate</name>
        <dbReference type="ChEBI" id="CHEBI:77875"/>
    </ligand>
</feature>